<feature type="domain" description="PAS" evidence="19">
    <location>
        <begin position="377"/>
        <end position="422"/>
    </location>
</feature>
<keyword evidence="17" id="KW-0812">Transmembrane</keyword>
<keyword evidence="17" id="KW-0472">Membrane</keyword>
<dbReference type="SMART" id="SM00086">
    <property type="entry name" value="PAC"/>
    <property type="match status" value="2"/>
</dbReference>
<name>W0UZR5_9BURK</name>
<dbReference type="InterPro" id="IPR050482">
    <property type="entry name" value="Sensor_HK_TwoCompSys"/>
</dbReference>
<sequence>MRKWSIETLSLVGVGIVLTLLTMLAALVWHDTALSKRAGLQVDHLHERVSWLEQVRAELYRTESEQHHYLNHPGPSSLKRRDARLALLDQRLAEGSWLATDLPESHAQLLRLKNHIHHQLQLQQPGSTYSDHDSELHLSTTAYLEQANWMIEQIIDNEREGLTHLKYNESKQGRQLRYNLAVLLLSLALASAYFLLKIRNVTISRKAAHQLLQMSETRYRQIVDTAHEGIWLTDAQGRVLLANRRMGDILGLPAAELPGRLASDFFDKATLLRVSPLQRQAALSPMRDLEYRRQDGTLAWVIIGGRLLYDEYGAISGELVMATDITERKLTEQALAIAHAELENRIRLRTAELLDANNHLRAEIEVRKDTEQALAQSEERLQEIISMMPLALFLKDADSNIMLMNDACEQQWGVSFVDLSGKREALHFPPEQMQVFWANDRAAFASRRLLVREELVWNKQLQENRLVQTYKKPIYDKSGAPLMLIAMGIDITDRTRNEEALQQSVIQLRELSAHQESIKEDERRRIARDIHDDLGQNLMALKIDVSMLHARTTDSHPRLNRQVQRALDTIDATIKSVRTIINDLHPSTLELGLSPAIEWLLRQMEQRSSLRCRLAILDDSASASLDQRLTLAIFRVVQESLSNIMRHAQASKVEVSLNINASNIAIVIADNGIGMQPDDQRKAASYGLKSIRERINAFGGELVIDSRQGDGTILSILLPVFRQQPH</sequence>
<evidence type="ECO:0000256" key="8">
    <source>
        <dbReference type="ARBA" id="ARBA00022679"/>
    </source>
</evidence>
<dbReference type="EMBL" id="HG322949">
    <property type="protein sequence ID" value="CDG82064.1"/>
    <property type="molecule type" value="Genomic_DNA"/>
</dbReference>
<dbReference type="Gene3D" id="1.20.5.1930">
    <property type="match status" value="1"/>
</dbReference>
<dbReference type="eggNOG" id="COG4585">
    <property type="taxonomic scope" value="Bacteria"/>
</dbReference>
<dbReference type="InterPro" id="IPR011712">
    <property type="entry name" value="Sig_transdc_His_kin_sub3_dim/P"/>
</dbReference>
<dbReference type="SMART" id="SM00387">
    <property type="entry name" value="HATPase_c"/>
    <property type="match status" value="1"/>
</dbReference>
<dbReference type="SUPFAM" id="SSF55874">
    <property type="entry name" value="ATPase domain of HSP90 chaperone/DNA topoisomerase II/histidine kinase"/>
    <property type="match status" value="1"/>
</dbReference>
<organism evidence="21 22">
    <name type="scientific">Janthinobacterium agaricidamnosum NBRC 102515 = DSM 9628</name>
    <dbReference type="NCBI Taxonomy" id="1349767"/>
    <lineage>
        <taxon>Bacteria</taxon>
        <taxon>Pseudomonadati</taxon>
        <taxon>Pseudomonadota</taxon>
        <taxon>Betaproteobacteria</taxon>
        <taxon>Burkholderiales</taxon>
        <taxon>Oxalobacteraceae</taxon>
        <taxon>Janthinobacterium</taxon>
    </lineage>
</organism>
<dbReference type="InterPro" id="IPR004358">
    <property type="entry name" value="Sig_transdc_His_kin-like_C"/>
</dbReference>
<dbReference type="InterPro" id="IPR000014">
    <property type="entry name" value="PAS"/>
</dbReference>
<keyword evidence="10" id="KW-0418">Kinase</keyword>
<proteinExistence type="predicted"/>
<dbReference type="Pfam" id="PF00989">
    <property type="entry name" value="PAS"/>
    <property type="match status" value="1"/>
</dbReference>
<dbReference type="PANTHER" id="PTHR24421:SF59">
    <property type="entry name" value="OXYGEN SENSOR HISTIDINE KINASE NREB"/>
    <property type="match status" value="1"/>
</dbReference>
<dbReference type="GO" id="GO:0000155">
    <property type="term" value="F:phosphorelay sensor kinase activity"/>
    <property type="evidence" value="ECO:0007669"/>
    <property type="project" value="InterPro"/>
</dbReference>
<keyword evidence="9" id="KW-0479">Metal-binding</keyword>
<keyword evidence="11" id="KW-0408">Iron</keyword>
<comment type="subcellular location">
    <subcellularLocation>
        <location evidence="3">Cytoplasm</location>
    </subcellularLocation>
</comment>
<evidence type="ECO:0000259" key="19">
    <source>
        <dbReference type="PROSITE" id="PS50112"/>
    </source>
</evidence>
<dbReference type="Pfam" id="PF07730">
    <property type="entry name" value="HisKA_3"/>
    <property type="match status" value="1"/>
</dbReference>
<evidence type="ECO:0000256" key="6">
    <source>
        <dbReference type="ARBA" id="ARBA00022485"/>
    </source>
</evidence>
<dbReference type="Pfam" id="PF08448">
    <property type="entry name" value="PAS_4"/>
    <property type="match status" value="1"/>
</dbReference>
<dbReference type="PROSITE" id="PS50109">
    <property type="entry name" value="HIS_KIN"/>
    <property type="match status" value="1"/>
</dbReference>
<evidence type="ECO:0000256" key="16">
    <source>
        <dbReference type="SAM" id="Coils"/>
    </source>
</evidence>
<evidence type="ECO:0000256" key="2">
    <source>
        <dbReference type="ARBA" id="ARBA00001966"/>
    </source>
</evidence>
<dbReference type="RefSeq" id="WP_061301623.1">
    <property type="nucleotide sequence ID" value="NZ_BCTH01000069.1"/>
</dbReference>
<dbReference type="GO" id="GO:0006355">
    <property type="term" value="P:regulation of DNA-templated transcription"/>
    <property type="evidence" value="ECO:0007669"/>
    <property type="project" value="InterPro"/>
</dbReference>
<dbReference type="GO" id="GO:0046983">
    <property type="term" value="F:protein dimerization activity"/>
    <property type="evidence" value="ECO:0007669"/>
    <property type="project" value="InterPro"/>
</dbReference>
<keyword evidence="12" id="KW-0902">Two-component regulatory system</keyword>
<evidence type="ECO:0000256" key="3">
    <source>
        <dbReference type="ARBA" id="ARBA00004496"/>
    </source>
</evidence>
<evidence type="ECO:0000256" key="9">
    <source>
        <dbReference type="ARBA" id="ARBA00022723"/>
    </source>
</evidence>
<feature type="coiled-coil region" evidence="16">
    <location>
        <begin position="360"/>
        <end position="387"/>
    </location>
</feature>
<keyword evidence="17" id="KW-1133">Transmembrane helix</keyword>
<evidence type="ECO:0000256" key="17">
    <source>
        <dbReference type="SAM" id="Phobius"/>
    </source>
</evidence>
<feature type="domain" description="Histidine kinase" evidence="18">
    <location>
        <begin position="529"/>
        <end position="722"/>
    </location>
</feature>
<dbReference type="InterPro" id="IPR000700">
    <property type="entry name" value="PAS-assoc_C"/>
</dbReference>
<dbReference type="HOGENOM" id="CLU_381198_0_0_4"/>
<evidence type="ECO:0000256" key="14">
    <source>
        <dbReference type="ARBA" id="ARBA00024827"/>
    </source>
</evidence>
<dbReference type="SUPFAM" id="SSF55785">
    <property type="entry name" value="PYP-like sensor domain (PAS domain)"/>
    <property type="match status" value="2"/>
</dbReference>
<reference evidence="21 22" key="1">
    <citation type="journal article" date="2015" name="Genome Announc.">
        <title>Genome Sequence of Mushroom Soft-Rot Pathogen Janthinobacterium agaricidamnosum.</title>
        <authorList>
            <person name="Graupner K."/>
            <person name="Lackner G."/>
            <person name="Hertweck C."/>
        </authorList>
    </citation>
    <scope>NUCLEOTIDE SEQUENCE [LARGE SCALE GENOMIC DNA]</scope>
    <source>
        <strain evidence="22">NBRC 102515 / DSM 9628</strain>
    </source>
</reference>
<feature type="domain" description="PAC" evidence="20">
    <location>
        <begin position="451"/>
        <end position="503"/>
    </location>
</feature>
<dbReference type="AlphaFoldDB" id="W0UZR5"/>
<feature type="transmembrane region" description="Helical" evidence="17">
    <location>
        <begin position="6"/>
        <end position="29"/>
    </location>
</feature>
<dbReference type="InterPro" id="IPR005467">
    <property type="entry name" value="His_kinase_dom"/>
</dbReference>
<feature type="transmembrane region" description="Helical" evidence="17">
    <location>
        <begin position="176"/>
        <end position="196"/>
    </location>
</feature>
<comment type="cofactor">
    <cofactor evidence="2">
        <name>[4Fe-4S] cluster</name>
        <dbReference type="ChEBI" id="CHEBI:49883"/>
    </cofactor>
</comment>
<accession>W0UZR5</accession>
<protein>
    <recommendedName>
        <fullName evidence="5">Oxygen sensor histidine kinase NreB</fullName>
        <ecNumber evidence="4">2.7.13.3</ecNumber>
    </recommendedName>
    <alternativeName>
        <fullName evidence="15">Nitrogen regulation protein B</fullName>
    </alternativeName>
</protein>
<dbReference type="CDD" id="cd00130">
    <property type="entry name" value="PAS"/>
    <property type="match status" value="1"/>
</dbReference>
<comment type="function">
    <text evidence="14">Member of the two-component regulatory system NreB/NreC involved in the control of dissimilatory nitrate/nitrite reduction in response to oxygen. NreB functions as a direct oxygen sensor histidine kinase which is autophosphorylated, in the absence of oxygen, probably at the conserved histidine residue, and transfers its phosphate group probably to a conserved aspartate residue of NreC. NreB/NreC activates the expression of the nitrate (narGHJI) and nitrite (nir) reductase operons, as well as the putative nitrate transporter gene narT.</text>
</comment>
<evidence type="ECO:0000256" key="7">
    <source>
        <dbReference type="ARBA" id="ARBA00022490"/>
    </source>
</evidence>
<evidence type="ECO:0000256" key="4">
    <source>
        <dbReference type="ARBA" id="ARBA00012438"/>
    </source>
</evidence>
<dbReference type="EC" id="2.7.13.3" evidence="4"/>
<dbReference type="GO" id="GO:0016020">
    <property type="term" value="C:membrane"/>
    <property type="evidence" value="ECO:0007669"/>
    <property type="project" value="InterPro"/>
</dbReference>
<dbReference type="InterPro" id="IPR013656">
    <property type="entry name" value="PAS_4"/>
</dbReference>
<evidence type="ECO:0000256" key="10">
    <source>
        <dbReference type="ARBA" id="ARBA00022777"/>
    </source>
</evidence>
<dbReference type="PROSITE" id="PS50112">
    <property type="entry name" value="PAS"/>
    <property type="match status" value="2"/>
</dbReference>
<dbReference type="Proteomes" id="UP000027604">
    <property type="component" value="Chromosome I"/>
</dbReference>
<dbReference type="InterPro" id="IPR035965">
    <property type="entry name" value="PAS-like_dom_sf"/>
</dbReference>
<comment type="catalytic activity">
    <reaction evidence="1">
        <text>ATP + protein L-histidine = ADP + protein N-phospho-L-histidine.</text>
        <dbReference type="EC" id="2.7.13.3"/>
    </reaction>
</comment>
<evidence type="ECO:0000256" key="13">
    <source>
        <dbReference type="ARBA" id="ARBA00023014"/>
    </source>
</evidence>
<keyword evidence="13" id="KW-0411">Iron-sulfur</keyword>
<evidence type="ECO:0000256" key="5">
    <source>
        <dbReference type="ARBA" id="ARBA00017322"/>
    </source>
</evidence>
<keyword evidence="22" id="KW-1185">Reference proteome</keyword>
<dbReference type="STRING" id="1349767.GJA_1411"/>
<dbReference type="SMART" id="SM00091">
    <property type="entry name" value="PAS"/>
    <property type="match status" value="2"/>
</dbReference>
<keyword evidence="6" id="KW-0004">4Fe-4S</keyword>
<dbReference type="PANTHER" id="PTHR24421">
    <property type="entry name" value="NITRATE/NITRITE SENSOR PROTEIN NARX-RELATED"/>
    <property type="match status" value="1"/>
</dbReference>
<dbReference type="Pfam" id="PF02518">
    <property type="entry name" value="HATPase_c"/>
    <property type="match status" value="1"/>
</dbReference>
<dbReference type="Gene3D" id="3.30.450.20">
    <property type="entry name" value="PAS domain"/>
    <property type="match status" value="2"/>
</dbReference>
<evidence type="ECO:0000259" key="18">
    <source>
        <dbReference type="PROSITE" id="PS50109"/>
    </source>
</evidence>
<evidence type="ECO:0000256" key="11">
    <source>
        <dbReference type="ARBA" id="ARBA00023004"/>
    </source>
</evidence>
<dbReference type="InterPro" id="IPR003594">
    <property type="entry name" value="HATPase_dom"/>
</dbReference>
<evidence type="ECO:0000256" key="1">
    <source>
        <dbReference type="ARBA" id="ARBA00000085"/>
    </source>
</evidence>
<feature type="domain" description="PAC" evidence="20">
    <location>
        <begin position="285"/>
        <end position="337"/>
    </location>
</feature>
<gene>
    <name evidence="21" type="ORF">GJA_1411</name>
</gene>
<keyword evidence="8" id="KW-0808">Transferase</keyword>
<evidence type="ECO:0000313" key="21">
    <source>
        <dbReference type="EMBL" id="CDG82064.1"/>
    </source>
</evidence>
<dbReference type="PRINTS" id="PR00344">
    <property type="entry name" value="BCTRLSENSOR"/>
</dbReference>
<dbReference type="GO" id="GO:0051539">
    <property type="term" value="F:4 iron, 4 sulfur cluster binding"/>
    <property type="evidence" value="ECO:0007669"/>
    <property type="project" value="UniProtKB-KW"/>
</dbReference>
<evidence type="ECO:0000256" key="15">
    <source>
        <dbReference type="ARBA" id="ARBA00030800"/>
    </source>
</evidence>
<keyword evidence="16" id="KW-0175">Coiled coil</keyword>
<evidence type="ECO:0000259" key="20">
    <source>
        <dbReference type="PROSITE" id="PS50113"/>
    </source>
</evidence>
<dbReference type="GO" id="GO:0005737">
    <property type="term" value="C:cytoplasm"/>
    <property type="evidence" value="ECO:0007669"/>
    <property type="project" value="UniProtKB-SubCell"/>
</dbReference>
<dbReference type="PROSITE" id="PS50113">
    <property type="entry name" value="PAC"/>
    <property type="match status" value="2"/>
</dbReference>
<dbReference type="PATRIC" id="fig|1349767.4.peg.3114"/>
<dbReference type="InterPro" id="IPR013767">
    <property type="entry name" value="PAS_fold"/>
</dbReference>
<dbReference type="CDD" id="cd16917">
    <property type="entry name" value="HATPase_UhpB-NarQ-NarX-like"/>
    <property type="match status" value="1"/>
</dbReference>
<dbReference type="Gene3D" id="3.30.565.10">
    <property type="entry name" value="Histidine kinase-like ATPase, C-terminal domain"/>
    <property type="match status" value="1"/>
</dbReference>
<keyword evidence="7" id="KW-0963">Cytoplasm</keyword>
<dbReference type="NCBIfam" id="TIGR00229">
    <property type="entry name" value="sensory_box"/>
    <property type="match status" value="2"/>
</dbReference>
<dbReference type="InterPro" id="IPR036890">
    <property type="entry name" value="HATPase_C_sf"/>
</dbReference>
<dbReference type="GO" id="GO:0046872">
    <property type="term" value="F:metal ion binding"/>
    <property type="evidence" value="ECO:0007669"/>
    <property type="project" value="UniProtKB-KW"/>
</dbReference>
<evidence type="ECO:0000256" key="12">
    <source>
        <dbReference type="ARBA" id="ARBA00023012"/>
    </source>
</evidence>
<dbReference type="InterPro" id="IPR001610">
    <property type="entry name" value="PAC"/>
</dbReference>
<evidence type="ECO:0000313" key="22">
    <source>
        <dbReference type="Proteomes" id="UP000027604"/>
    </source>
</evidence>
<dbReference type="KEGG" id="jag:GJA_1411"/>
<feature type="domain" description="PAS" evidence="19">
    <location>
        <begin position="215"/>
        <end position="260"/>
    </location>
</feature>